<comment type="similarity">
    <text evidence="6">Belongs to the CopD family.</text>
</comment>
<feature type="transmembrane region" description="Helical" evidence="6">
    <location>
        <begin position="258"/>
        <end position="280"/>
    </location>
</feature>
<sequence length="289" mass="31155">MDSAIIVCRFVHFSIVLMMFGASLLRPLLLGSNTGAVAYMSLDQALDRALRLLALLSLVSGLGWLMVTAASMADSWQAAVDVQAVLQVLRSTFFGRVWAAHLIVSLVLFVCLCLNPRPPFNLRVILSGFVLASLAPVGHVAMFDGISGQLLIVNQVIHLLCVGAWLGGLTLLLMVLMQRAPQDARQVLHRFSTIGYCLVASIILTGLINVRVLSGAYWPTPLFSGFALILLIKASLVMAMLLLALFNRLNARSGRIHVLRTSILVEWFCGVAAVAAVSLLGTLPPTPLN</sequence>
<feature type="domain" description="Copper resistance protein D" evidence="7">
    <location>
        <begin position="186"/>
        <end position="280"/>
    </location>
</feature>
<dbReference type="GO" id="GO:0046688">
    <property type="term" value="P:response to copper ion"/>
    <property type="evidence" value="ECO:0007669"/>
    <property type="project" value="UniProtKB-UniRule"/>
</dbReference>
<evidence type="ECO:0000313" key="9">
    <source>
        <dbReference type="EMBL" id="WWY23377.1"/>
    </source>
</evidence>
<reference evidence="9 11" key="2">
    <citation type="submission" date="2024-03" db="EMBL/GenBank/DDBJ databases">
        <title>Pseudomonas juntendi.</title>
        <authorList>
            <person name="Liu Y."/>
        </authorList>
    </citation>
    <scope>NUCLEOTIDE SEQUENCE [LARGE SCALE GENOMIC DNA]</scope>
    <source>
        <strain evidence="9 11">L4046hy</strain>
    </source>
</reference>
<gene>
    <name evidence="8" type="primary">copD</name>
    <name evidence="8" type="ORF">N5C70_11995</name>
    <name evidence="9" type="ORF">V9385_12535</name>
</gene>
<feature type="transmembrane region" description="Helical" evidence="6">
    <location>
        <begin position="222"/>
        <end position="246"/>
    </location>
</feature>
<dbReference type="PANTHER" id="PTHR34820:SF4">
    <property type="entry name" value="INNER MEMBRANE PROTEIN YEBZ"/>
    <property type="match status" value="1"/>
</dbReference>
<evidence type="ECO:0000259" key="7">
    <source>
        <dbReference type="Pfam" id="PF05425"/>
    </source>
</evidence>
<dbReference type="GO" id="GO:0005886">
    <property type="term" value="C:plasma membrane"/>
    <property type="evidence" value="ECO:0007669"/>
    <property type="project" value="UniProtKB-SubCell"/>
</dbReference>
<evidence type="ECO:0000256" key="6">
    <source>
        <dbReference type="RuleBase" id="RU369037"/>
    </source>
</evidence>
<dbReference type="Pfam" id="PF05425">
    <property type="entry name" value="CopD"/>
    <property type="match status" value="1"/>
</dbReference>
<dbReference type="EMBL" id="JAOCBV010000001">
    <property type="protein sequence ID" value="MDH0757426.1"/>
    <property type="molecule type" value="Genomic_DNA"/>
</dbReference>
<feature type="transmembrane region" description="Helical" evidence="6">
    <location>
        <begin position="188"/>
        <end position="210"/>
    </location>
</feature>
<evidence type="ECO:0000313" key="11">
    <source>
        <dbReference type="Proteomes" id="UP001375228"/>
    </source>
</evidence>
<keyword evidence="6" id="KW-0997">Cell inner membrane</keyword>
<evidence type="ECO:0000256" key="1">
    <source>
        <dbReference type="ARBA" id="ARBA00004651"/>
    </source>
</evidence>
<dbReference type="RefSeq" id="WP_115294112.1">
    <property type="nucleotide sequence ID" value="NZ_CP146690.1"/>
</dbReference>
<feature type="transmembrane region" description="Helical" evidence="6">
    <location>
        <begin position="12"/>
        <end position="31"/>
    </location>
</feature>
<keyword evidence="11" id="KW-1185">Reference proteome</keyword>
<reference evidence="8 10" key="1">
    <citation type="submission" date="2022-09" db="EMBL/GenBank/DDBJ databases">
        <title>Intensive care unit water sources are persistently colonized with multi-drug resistant bacteria and are the site of extensive horizontal gene transfer of antibiotic resistance genes.</title>
        <authorList>
            <person name="Diorio-Toth L."/>
        </authorList>
    </citation>
    <scope>NUCLEOTIDE SEQUENCE [LARGE SCALE GENOMIC DNA]</scope>
    <source>
        <strain evidence="8 10">GD03901</strain>
    </source>
</reference>
<feature type="transmembrane region" description="Helical" evidence="6">
    <location>
        <begin position="155"/>
        <end position="176"/>
    </location>
</feature>
<dbReference type="InterPro" id="IPR032694">
    <property type="entry name" value="CopC/D"/>
</dbReference>
<feature type="transmembrane region" description="Helical" evidence="6">
    <location>
        <begin position="52"/>
        <end position="73"/>
    </location>
</feature>
<comment type="function">
    <text evidence="6">Involved in copper resistance.</text>
</comment>
<dbReference type="AlphaFoldDB" id="A0ABD4YD85"/>
<evidence type="ECO:0000256" key="4">
    <source>
        <dbReference type="ARBA" id="ARBA00022989"/>
    </source>
</evidence>
<keyword evidence="4 6" id="KW-1133">Transmembrane helix</keyword>
<dbReference type="InterPro" id="IPR008457">
    <property type="entry name" value="Cu-R_CopD_dom"/>
</dbReference>
<keyword evidence="6" id="KW-0186">Copper</keyword>
<protein>
    <recommendedName>
        <fullName evidence="6">Copper resistance protein D</fullName>
    </recommendedName>
</protein>
<feature type="transmembrane region" description="Helical" evidence="6">
    <location>
        <begin position="124"/>
        <end position="143"/>
    </location>
</feature>
<keyword evidence="2 6" id="KW-1003">Cell membrane</keyword>
<dbReference type="NCBIfam" id="NF033808">
    <property type="entry name" value="copper_CopD"/>
    <property type="match status" value="1"/>
</dbReference>
<evidence type="ECO:0000313" key="10">
    <source>
        <dbReference type="Proteomes" id="UP001160152"/>
    </source>
</evidence>
<evidence type="ECO:0000256" key="5">
    <source>
        <dbReference type="ARBA" id="ARBA00023136"/>
    </source>
</evidence>
<comment type="subcellular location">
    <subcellularLocation>
        <location evidence="6">Cell inner membrane</location>
        <topology evidence="6">Multi-pass membrane protein</topology>
    </subcellularLocation>
    <subcellularLocation>
        <location evidence="1">Cell membrane</location>
        <topology evidence="1">Multi-pass membrane protein</topology>
    </subcellularLocation>
</comment>
<evidence type="ECO:0000256" key="3">
    <source>
        <dbReference type="ARBA" id="ARBA00022692"/>
    </source>
</evidence>
<dbReference type="EMBL" id="CP146691">
    <property type="protein sequence ID" value="WWY23377.1"/>
    <property type="molecule type" value="Genomic_DNA"/>
</dbReference>
<dbReference type="Proteomes" id="UP001375228">
    <property type="component" value="Chromosome"/>
</dbReference>
<dbReference type="PANTHER" id="PTHR34820">
    <property type="entry name" value="INNER MEMBRANE PROTEIN YEBZ"/>
    <property type="match status" value="1"/>
</dbReference>
<dbReference type="Proteomes" id="UP001160152">
    <property type="component" value="Unassembled WGS sequence"/>
</dbReference>
<organism evidence="8 10">
    <name type="scientific">Pseudomonas juntendi</name>
    <dbReference type="NCBI Taxonomy" id="2666183"/>
    <lineage>
        <taxon>Bacteria</taxon>
        <taxon>Pseudomonadati</taxon>
        <taxon>Pseudomonadota</taxon>
        <taxon>Gammaproteobacteria</taxon>
        <taxon>Pseudomonadales</taxon>
        <taxon>Pseudomonadaceae</taxon>
        <taxon>Pseudomonas</taxon>
    </lineage>
</organism>
<feature type="transmembrane region" description="Helical" evidence="6">
    <location>
        <begin position="93"/>
        <end position="112"/>
    </location>
</feature>
<proteinExistence type="inferred from homology"/>
<keyword evidence="3 6" id="KW-0812">Transmembrane</keyword>
<evidence type="ECO:0000313" key="8">
    <source>
        <dbReference type="EMBL" id="MDH0757426.1"/>
    </source>
</evidence>
<name>A0ABD4YD85_9PSED</name>
<keyword evidence="5 6" id="KW-0472">Membrane</keyword>
<dbReference type="InterPro" id="IPR047689">
    <property type="entry name" value="CopD"/>
</dbReference>
<evidence type="ECO:0000256" key="2">
    <source>
        <dbReference type="ARBA" id="ARBA00022475"/>
    </source>
</evidence>
<accession>A0ABD4YD85</accession>